<dbReference type="Gene3D" id="3.90.1150.10">
    <property type="entry name" value="Aspartate Aminotransferase, domain 1"/>
    <property type="match status" value="1"/>
</dbReference>
<dbReference type="GO" id="GO:0008483">
    <property type="term" value="F:transaminase activity"/>
    <property type="evidence" value="ECO:0007669"/>
    <property type="project" value="UniProtKB-KW"/>
</dbReference>
<proteinExistence type="inferred from homology"/>
<accession>A0ABV4I6J5</accession>
<dbReference type="InterPro" id="IPR000277">
    <property type="entry name" value="Cys/Met-Metab_PyrdxlP-dep_enz"/>
</dbReference>
<keyword evidence="3 4" id="KW-0663">Pyridoxal phosphate</keyword>
<dbReference type="PANTHER" id="PTHR11808:SF15">
    <property type="entry name" value="CYSTATHIONINE GAMMA-LYASE"/>
    <property type="match status" value="1"/>
</dbReference>
<comment type="caution">
    <text evidence="5">The sequence shown here is derived from an EMBL/GenBank/DDBJ whole genome shotgun (WGS) entry which is preliminary data.</text>
</comment>
<protein>
    <submittedName>
        <fullName evidence="5">PLP-dependent aspartate aminotransferase family protein</fullName>
    </submittedName>
</protein>
<sequence length="400" mass="40950">MPQNEDPAVSPAVAGDPPLSPATVAVVAGRPRKALDSELNTPVSLSATFVGGGSLGTAALGYGRFANPTWEALESAVGELEGGRALAFASGMAAVAAALHLVPADGTVLVPRGAYNGTHSLTGLLAAQGRISVLPTDITDVEGVRTALAGVRGPVVLWLESPTNPLLEVADLAALAAAGHERGAVVVVDNTFATPLLQRPLELGADVVVHSVTKFLSGHSDVVLGAVVAREETLLAALQAHRTLHGAIPGPLETFLALRGLRTLPLRLERSQASAAELARRLGAHPAVRRVRHPSLPDDPGHALAAAQMTGFGALVSIEVVGGAAGADAVVDAVRLWVPATSLGGVESLVERRRRHAGEPVVVPEDLLRLSVGVEDVEDLWRDLSRALDAALAHAGTPAG</sequence>
<keyword evidence="5" id="KW-0808">Transferase</keyword>
<dbReference type="PANTHER" id="PTHR11808">
    <property type="entry name" value="TRANS-SULFURATION ENZYME FAMILY MEMBER"/>
    <property type="match status" value="1"/>
</dbReference>
<evidence type="ECO:0000256" key="3">
    <source>
        <dbReference type="ARBA" id="ARBA00022898"/>
    </source>
</evidence>
<evidence type="ECO:0000313" key="6">
    <source>
        <dbReference type="Proteomes" id="UP001566476"/>
    </source>
</evidence>
<reference evidence="5 6" key="1">
    <citation type="submission" date="2024-07" db="EMBL/GenBank/DDBJ databases">
        <authorList>
            <person name="Thanompreechachai J."/>
            <person name="Duangmal K."/>
        </authorList>
    </citation>
    <scope>NUCLEOTIDE SEQUENCE [LARGE SCALE GENOMIC DNA]</scope>
    <source>
        <strain evidence="5 6">TBRC 1896</strain>
    </source>
</reference>
<evidence type="ECO:0000256" key="2">
    <source>
        <dbReference type="ARBA" id="ARBA00009077"/>
    </source>
</evidence>
<gene>
    <name evidence="5" type="ORF">AB2L28_18905</name>
</gene>
<dbReference type="Gene3D" id="3.40.640.10">
    <property type="entry name" value="Type I PLP-dependent aspartate aminotransferase-like (Major domain)"/>
    <property type="match status" value="1"/>
</dbReference>
<dbReference type="EMBL" id="JBGGTQ010000010">
    <property type="protein sequence ID" value="MEZ0494312.1"/>
    <property type="molecule type" value="Genomic_DNA"/>
</dbReference>
<dbReference type="SUPFAM" id="SSF53383">
    <property type="entry name" value="PLP-dependent transferases"/>
    <property type="match status" value="1"/>
</dbReference>
<evidence type="ECO:0000256" key="1">
    <source>
        <dbReference type="ARBA" id="ARBA00001933"/>
    </source>
</evidence>
<dbReference type="Proteomes" id="UP001566476">
    <property type="component" value="Unassembled WGS sequence"/>
</dbReference>
<name>A0ABV4I6J5_9ACTN</name>
<dbReference type="InterPro" id="IPR015421">
    <property type="entry name" value="PyrdxlP-dep_Trfase_major"/>
</dbReference>
<dbReference type="Pfam" id="PF01053">
    <property type="entry name" value="Cys_Met_Meta_PP"/>
    <property type="match status" value="1"/>
</dbReference>
<dbReference type="InterPro" id="IPR015422">
    <property type="entry name" value="PyrdxlP-dep_Trfase_small"/>
</dbReference>
<organism evidence="5 6">
    <name type="scientific">Kineococcus mangrovi</name>
    <dbReference type="NCBI Taxonomy" id="1660183"/>
    <lineage>
        <taxon>Bacteria</taxon>
        <taxon>Bacillati</taxon>
        <taxon>Actinomycetota</taxon>
        <taxon>Actinomycetes</taxon>
        <taxon>Kineosporiales</taxon>
        <taxon>Kineosporiaceae</taxon>
        <taxon>Kineococcus</taxon>
    </lineage>
</organism>
<comment type="cofactor">
    <cofactor evidence="1 4">
        <name>pyridoxal 5'-phosphate</name>
        <dbReference type="ChEBI" id="CHEBI:597326"/>
    </cofactor>
</comment>
<keyword evidence="5" id="KW-0032">Aminotransferase</keyword>
<keyword evidence="6" id="KW-1185">Reference proteome</keyword>
<dbReference type="PIRSF" id="PIRSF001434">
    <property type="entry name" value="CGS"/>
    <property type="match status" value="1"/>
</dbReference>
<evidence type="ECO:0000256" key="4">
    <source>
        <dbReference type="RuleBase" id="RU362118"/>
    </source>
</evidence>
<dbReference type="InterPro" id="IPR015424">
    <property type="entry name" value="PyrdxlP-dep_Trfase"/>
</dbReference>
<evidence type="ECO:0000313" key="5">
    <source>
        <dbReference type="EMBL" id="MEZ0494312.1"/>
    </source>
</evidence>
<comment type="similarity">
    <text evidence="2 4">Belongs to the trans-sulfuration enzymes family.</text>
</comment>
<dbReference type="RefSeq" id="WP_370720541.1">
    <property type="nucleotide sequence ID" value="NZ_JBGGTQ010000010.1"/>
</dbReference>